<evidence type="ECO:0000313" key="9">
    <source>
        <dbReference type="EMBL" id="MDT1972813.1"/>
    </source>
</evidence>
<accession>A0AAW8R999</accession>
<dbReference type="PRINTS" id="PR01036">
    <property type="entry name" value="TCRTETB"/>
</dbReference>
<feature type="transmembrane region" description="Helical" evidence="7">
    <location>
        <begin position="301"/>
        <end position="321"/>
    </location>
</feature>
<evidence type="ECO:0000256" key="5">
    <source>
        <dbReference type="ARBA" id="ARBA00022989"/>
    </source>
</evidence>
<gene>
    <name evidence="9" type="ORF">MX635_00220</name>
</gene>
<feature type="transmembrane region" description="Helical" evidence="7">
    <location>
        <begin position="267"/>
        <end position="289"/>
    </location>
</feature>
<feature type="transmembrane region" description="Helical" evidence="7">
    <location>
        <begin position="138"/>
        <end position="160"/>
    </location>
</feature>
<keyword evidence="3" id="KW-1003">Cell membrane</keyword>
<feature type="transmembrane region" description="Helical" evidence="7">
    <location>
        <begin position="398"/>
        <end position="421"/>
    </location>
</feature>
<reference evidence="9" key="1">
    <citation type="submission" date="2022-04" db="EMBL/GenBank/DDBJ databases">
        <title>Draft genome sequences of lactic acid bacteria (LAB) strains involved in meat spoilage.</title>
        <authorList>
            <person name="Palevich N."/>
        </authorList>
    </citation>
    <scope>NUCLEOTIDE SEQUENCE</scope>
    <source>
        <strain evidence="9">9-14</strain>
    </source>
</reference>
<dbReference type="InterPro" id="IPR020846">
    <property type="entry name" value="MFS_dom"/>
</dbReference>
<dbReference type="InterPro" id="IPR004638">
    <property type="entry name" value="EmrB-like"/>
</dbReference>
<dbReference type="AlphaFoldDB" id="A0AAW8R999"/>
<evidence type="ECO:0000256" key="6">
    <source>
        <dbReference type="ARBA" id="ARBA00023136"/>
    </source>
</evidence>
<keyword evidence="6 7" id="KW-0472">Membrane</keyword>
<dbReference type="PANTHER" id="PTHR42718">
    <property type="entry name" value="MAJOR FACILITATOR SUPERFAMILY MULTIDRUG TRANSPORTER MFSC"/>
    <property type="match status" value="1"/>
</dbReference>
<dbReference type="Gene3D" id="1.20.1720.10">
    <property type="entry name" value="Multidrug resistance protein D"/>
    <property type="match status" value="1"/>
</dbReference>
<evidence type="ECO:0000313" key="10">
    <source>
        <dbReference type="Proteomes" id="UP001249945"/>
    </source>
</evidence>
<dbReference type="GO" id="GO:0005886">
    <property type="term" value="C:plasma membrane"/>
    <property type="evidence" value="ECO:0007669"/>
    <property type="project" value="UniProtKB-SubCell"/>
</dbReference>
<feature type="transmembrane region" description="Helical" evidence="7">
    <location>
        <begin position="85"/>
        <end position="104"/>
    </location>
</feature>
<feature type="transmembrane region" description="Helical" evidence="7">
    <location>
        <begin position="110"/>
        <end position="131"/>
    </location>
</feature>
<keyword evidence="4 7" id="KW-0812">Transmembrane</keyword>
<dbReference type="SUPFAM" id="SSF103473">
    <property type="entry name" value="MFS general substrate transporter"/>
    <property type="match status" value="1"/>
</dbReference>
<dbReference type="InterPro" id="IPR011701">
    <property type="entry name" value="MFS"/>
</dbReference>
<evidence type="ECO:0000256" key="4">
    <source>
        <dbReference type="ARBA" id="ARBA00022692"/>
    </source>
</evidence>
<evidence type="ECO:0000256" key="2">
    <source>
        <dbReference type="ARBA" id="ARBA00022448"/>
    </source>
</evidence>
<proteinExistence type="predicted"/>
<dbReference type="InterPro" id="IPR036259">
    <property type="entry name" value="MFS_trans_sf"/>
</dbReference>
<feature type="transmembrane region" description="Helical" evidence="7">
    <location>
        <begin position="51"/>
        <end position="73"/>
    </location>
</feature>
<keyword evidence="2" id="KW-0813">Transport</keyword>
<dbReference type="Proteomes" id="UP001249945">
    <property type="component" value="Unassembled WGS sequence"/>
</dbReference>
<feature type="transmembrane region" description="Helical" evidence="7">
    <location>
        <begin position="200"/>
        <end position="220"/>
    </location>
</feature>
<feature type="transmembrane region" description="Helical" evidence="7">
    <location>
        <begin position="333"/>
        <end position="353"/>
    </location>
</feature>
<comment type="caution">
    <text evidence="9">The sequence shown here is derived from an EMBL/GenBank/DDBJ whole genome shotgun (WGS) entry which is preliminary data.</text>
</comment>
<dbReference type="NCBIfam" id="TIGR00711">
    <property type="entry name" value="efflux_EmrB"/>
    <property type="match status" value="1"/>
</dbReference>
<organism evidence="9 10">
    <name type="scientific">Carnobacterium divergens</name>
    <name type="common">Lactobacillus divergens</name>
    <dbReference type="NCBI Taxonomy" id="2748"/>
    <lineage>
        <taxon>Bacteria</taxon>
        <taxon>Bacillati</taxon>
        <taxon>Bacillota</taxon>
        <taxon>Bacilli</taxon>
        <taxon>Lactobacillales</taxon>
        <taxon>Carnobacteriaceae</taxon>
        <taxon>Carnobacterium</taxon>
    </lineage>
</organism>
<keyword evidence="5 7" id="KW-1133">Transmembrane helix</keyword>
<dbReference type="CDD" id="cd17503">
    <property type="entry name" value="MFS_LmrB_MDR_like"/>
    <property type="match status" value="1"/>
</dbReference>
<dbReference type="Pfam" id="PF07690">
    <property type="entry name" value="MFS_1"/>
    <property type="match status" value="1"/>
</dbReference>
<evidence type="ECO:0000256" key="1">
    <source>
        <dbReference type="ARBA" id="ARBA00004651"/>
    </source>
</evidence>
<comment type="subcellular location">
    <subcellularLocation>
        <location evidence="1">Cell membrane</location>
        <topology evidence="1">Multi-pass membrane protein</topology>
    </subcellularLocation>
</comment>
<dbReference type="Gene3D" id="1.20.1250.20">
    <property type="entry name" value="MFS general substrate transporter like domains"/>
    <property type="match status" value="1"/>
</dbReference>
<evidence type="ECO:0000256" key="3">
    <source>
        <dbReference type="ARBA" id="ARBA00022475"/>
    </source>
</evidence>
<dbReference type="GO" id="GO:0022857">
    <property type="term" value="F:transmembrane transporter activity"/>
    <property type="evidence" value="ECO:0007669"/>
    <property type="project" value="InterPro"/>
</dbReference>
<name>A0AAW8R999_CARDV</name>
<feature type="transmembrane region" description="Helical" evidence="7">
    <location>
        <begin position="226"/>
        <end position="246"/>
    </location>
</feature>
<sequence>MTTTTDKIKVSTLIAIVASAMLTFMGIVSETALNVAFPILMKEFNVTSATIQWLTTGYLLVVAILVPISPMLVKRYPTKRLFQAAVVIFTVGTIICGFAMSFPMLLLGRLIQAIGTGISLPLMFNLILALIPMHKRGVIMGIAGLVTSFAPAIGPTYGGIVVTSIGWQSIFLILLPLLVIALVAGSLTIQSISTIEKQKIDFLSIGLSIVAFSGVIYGFSLAGETGWLHLGVMGSLGIGVIGLALFSIRQLKIDVPLINLAVFKFPMFTLGLIQVFLLMMIVLGNSFLLPTFSESVFGVNATVAGFMLLPGAAISAILAPIAGKILDNSGPRVVISFGAFLLAVATGLCVLFTSQLTTILMGSLYLLLMIGVAFVFVPSQTNALNQLPQKYNSDGTAIINTLQQVSGAIGTSLVAGLLTASQQKITDSANHLSKEQLMIEGGHNAFLLMFVIAVIGFVLSFGLKKNK</sequence>
<evidence type="ECO:0000256" key="7">
    <source>
        <dbReference type="SAM" id="Phobius"/>
    </source>
</evidence>
<feature type="transmembrane region" description="Helical" evidence="7">
    <location>
        <begin position="166"/>
        <end position="188"/>
    </location>
</feature>
<evidence type="ECO:0000259" key="8">
    <source>
        <dbReference type="PROSITE" id="PS50850"/>
    </source>
</evidence>
<feature type="transmembrane region" description="Helical" evidence="7">
    <location>
        <begin position="441"/>
        <end position="463"/>
    </location>
</feature>
<dbReference type="PROSITE" id="PS50850">
    <property type="entry name" value="MFS"/>
    <property type="match status" value="1"/>
</dbReference>
<feature type="transmembrane region" description="Helical" evidence="7">
    <location>
        <begin position="359"/>
        <end position="377"/>
    </location>
</feature>
<dbReference type="RefSeq" id="WP_311779665.1">
    <property type="nucleotide sequence ID" value="NZ_JALRMR010000001.1"/>
</dbReference>
<feature type="transmembrane region" description="Helical" evidence="7">
    <location>
        <begin position="12"/>
        <end position="39"/>
    </location>
</feature>
<protein>
    <submittedName>
        <fullName evidence="9">DHA2 family efflux MFS transporter permease subunit</fullName>
    </submittedName>
</protein>
<feature type="domain" description="Major facilitator superfamily (MFS) profile" evidence="8">
    <location>
        <begin position="15"/>
        <end position="467"/>
    </location>
</feature>
<dbReference type="PANTHER" id="PTHR42718:SF43">
    <property type="entry name" value="LINCOMYCIN RESISTANCE PROTEIN LMRB"/>
    <property type="match status" value="1"/>
</dbReference>
<dbReference type="EMBL" id="JALRMR010000001">
    <property type="protein sequence ID" value="MDT1972813.1"/>
    <property type="molecule type" value="Genomic_DNA"/>
</dbReference>